<dbReference type="AlphaFoldDB" id="A0A327XZ16"/>
<comment type="caution">
    <text evidence="1">The sequence shown here is derived from an EMBL/GenBank/DDBJ whole genome shotgun (WGS) entry which is preliminary data.</text>
</comment>
<dbReference type="RefSeq" id="WP_009505479.1">
    <property type="nucleotide sequence ID" value="NZ_LIGK01000028.1"/>
</dbReference>
<reference evidence="1 2" key="1">
    <citation type="submission" date="2018-06" db="EMBL/GenBank/DDBJ databases">
        <title>Genomic Encyclopedia of Archaeal and Bacterial Type Strains, Phase II (KMG-II): from individual species to whole genera.</title>
        <authorList>
            <person name="Goeker M."/>
        </authorList>
    </citation>
    <scope>NUCLEOTIDE SEQUENCE [LARGE SCALE GENOMIC DNA]</scope>
    <source>
        <strain evidence="1 2">DSM 22011</strain>
    </source>
</reference>
<name>A0A327XZ16_9RHOB</name>
<evidence type="ECO:0000313" key="1">
    <source>
        <dbReference type="EMBL" id="RAK14228.1"/>
    </source>
</evidence>
<organism evidence="1 2">
    <name type="scientific">Salipiger aestuarii</name>
    <dbReference type="NCBI Taxonomy" id="568098"/>
    <lineage>
        <taxon>Bacteria</taxon>
        <taxon>Pseudomonadati</taxon>
        <taxon>Pseudomonadota</taxon>
        <taxon>Alphaproteobacteria</taxon>
        <taxon>Rhodobacterales</taxon>
        <taxon>Roseobacteraceae</taxon>
        <taxon>Salipiger</taxon>
    </lineage>
</organism>
<gene>
    <name evidence="1" type="ORF">ATI53_102829</name>
</gene>
<dbReference type="Proteomes" id="UP000249165">
    <property type="component" value="Unassembled WGS sequence"/>
</dbReference>
<dbReference type="OrthoDB" id="7864554at2"/>
<proteinExistence type="predicted"/>
<dbReference type="EMBL" id="QLMG01000028">
    <property type="protein sequence ID" value="RAK14228.1"/>
    <property type="molecule type" value="Genomic_DNA"/>
</dbReference>
<protein>
    <submittedName>
        <fullName evidence="1">Uncharacterized protein</fullName>
    </submittedName>
</protein>
<accession>A0A327XZ16</accession>
<keyword evidence="2" id="KW-1185">Reference proteome</keyword>
<evidence type="ECO:0000313" key="2">
    <source>
        <dbReference type="Proteomes" id="UP000249165"/>
    </source>
</evidence>
<sequence>MGKGFPRSTRHAEAALSLIDKRALILAYQTCQQELYRASAEDFGEAFDEMLDEALSTGDADGLLSRGARGVLLDLRETLRELPEEWPLLRSCLDAALPHTVTGPVFAWLEDDL</sequence>